<organism evidence="8 9">
    <name type="scientific">Dialister invisus</name>
    <dbReference type="NCBI Taxonomy" id="218538"/>
    <lineage>
        <taxon>Bacteria</taxon>
        <taxon>Bacillati</taxon>
        <taxon>Bacillota</taxon>
        <taxon>Negativicutes</taxon>
        <taxon>Veillonellales</taxon>
        <taxon>Veillonellaceae</taxon>
        <taxon>Dialister</taxon>
    </lineage>
</organism>
<keyword evidence="5 7" id="KW-0413">Isomerase</keyword>
<feature type="active site" description="Proton donor/acceptor" evidence="7">
    <location>
        <position position="73"/>
    </location>
</feature>
<dbReference type="PANTHER" id="PTHR21198">
    <property type="entry name" value="GLUTAMATE RACEMASE"/>
    <property type="match status" value="1"/>
</dbReference>
<dbReference type="PANTHER" id="PTHR21198:SF2">
    <property type="entry name" value="GLUTAMATE RACEMASE"/>
    <property type="match status" value="1"/>
</dbReference>
<evidence type="ECO:0000256" key="5">
    <source>
        <dbReference type="ARBA" id="ARBA00023235"/>
    </source>
</evidence>
<evidence type="ECO:0000256" key="1">
    <source>
        <dbReference type="ARBA" id="ARBA00001602"/>
    </source>
</evidence>
<comment type="function">
    <text evidence="7">Provides the (R)-glutamate required for cell wall biosynthesis.</text>
</comment>
<feature type="active site" description="Proton donor/acceptor" evidence="7">
    <location>
        <position position="178"/>
    </location>
</feature>
<keyword evidence="3 7" id="KW-0133">Cell shape</keyword>
<dbReference type="GO" id="GO:0071555">
    <property type="term" value="P:cell wall organization"/>
    <property type="evidence" value="ECO:0007669"/>
    <property type="project" value="UniProtKB-KW"/>
</dbReference>
<reference evidence="8" key="1">
    <citation type="submission" date="2020-04" db="EMBL/GenBank/DDBJ databases">
        <title>Deep metagenomics examines the oral microbiome during advanced dental caries in children, revealing novel taxa and co-occurrences with host molecules.</title>
        <authorList>
            <person name="Baker J.L."/>
            <person name="Morton J.T."/>
            <person name="Dinis M."/>
            <person name="Alvarez R."/>
            <person name="Tran N.C."/>
            <person name="Knight R."/>
            <person name="Edlund A."/>
        </authorList>
    </citation>
    <scope>NUCLEOTIDE SEQUENCE</scope>
    <source>
        <strain evidence="8">JCVI_32_bin.14</strain>
    </source>
</reference>
<evidence type="ECO:0000256" key="7">
    <source>
        <dbReference type="HAMAP-Rule" id="MF_00258"/>
    </source>
</evidence>
<feature type="binding site" evidence="7">
    <location>
        <begin position="179"/>
        <end position="180"/>
    </location>
    <ligand>
        <name>substrate</name>
    </ligand>
</feature>
<dbReference type="GO" id="GO:0008881">
    <property type="term" value="F:glutamate racemase activity"/>
    <property type="evidence" value="ECO:0007669"/>
    <property type="project" value="UniProtKB-UniRule"/>
</dbReference>
<dbReference type="SUPFAM" id="SSF53681">
    <property type="entry name" value="Aspartate/glutamate racemase"/>
    <property type="match status" value="2"/>
</dbReference>
<evidence type="ECO:0000256" key="3">
    <source>
        <dbReference type="ARBA" id="ARBA00022960"/>
    </source>
</evidence>
<dbReference type="RefSeq" id="WP_273059085.1">
    <property type="nucleotide sequence ID" value="NZ_CAUFWP010000001.1"/>
</dbReference>
<protein>
    <recommendedName>
        <fullName evidence="2 7">Glutamate racemase</fullName>
        <ecNumber evidence="2 7">5.1.1.3</ecNumber>
    </recommendedName>
</protein>
<feature type="binding site" evidence="7">
    <location>
        <begin position="74"/>
        <end position="75"/>
    </location>
    <ligand>
        <name>substrate</name>
    </ligand>
</feature>
<evidence type="ECO:0000256" key="2">
    <source>
        <dbReference type="ARBA" id="ARBA00013090"/>
    </source>
</evidence>
<evidence type="ECO:0000256" key="4">
    <source>
        <dbReference type="ARBA" id="ARBA00022984"/>
    </source>
</evidence>
<comment type="pathway">
    <text evidence="7">Cell wall biogenesis; peptidoglycan biosynthesis.</text>
</comment>
<dbReference type="InterPro" id="IPR001920">
    <property type="entry name" value="Asp/Glu_race"/>
</dbReference>
<feature type="binding site" evidence="7">
    <location>
        <begin position="42"/>
        <end position="43"/>
    </location>
    <ligand>
        <name>substrate</name>
    </ligand>
</feature>
<comment type="catalytic activity">
    <reaction evidence="1 7">
        <text>L-glutamate = D-glutamate</text>
        <dbReference type="Rhea" id="RHEA:12813"/>
        <dbReference type="ChEBI" id="CHEBI:29985"/>
        <dbReference type="ChEBI" id="CHEBI:29986"/>
        <dbReference type="EC" id="5.1.1.3"/>
    </reaction>
</comment>
<dbReference type="GO" id="GO:0009252">
    <property type="term" value="P:peptidoglycan biosynthetic process"/>
    <property type="evidence" value="ECO:0007669"/>
    <property type="project" value="UniProtKB-UniRule"/>
</dbReference>
<dbReference type="HAMAP" id="MF_00258">
    <property type="entry name" value="Glu_racemase"/>
    <property type="match status" value="1"/>
</dbReference>
<dbReference type="Proteomes" id="UP000757890">
    <property type="component" value="Unassembled WGS sequence"/>
</dbReference>
<dbReference type="EC" id="5.1.1.3" evidence="2 7"/>
<proteinExistence type="inferred from homology"/>
<dbReference type="InterPro" id="IPR004391">
    <property type="entry name" value="Glu_race"/>
</dbReference>
<dbReference type="InterPro" id="IPR015942">
    <property type="entry name" value="Asp/Glu/hydantoin_racemase"/>
</dbReference>
<dbReference type="AlphaFoldDB" id="A0A930B7V9"/>
<evidence type="ECO:0000313" key="9">
    <source>
        <dbReference type="Proteomes" id="UP000757890"/>
    </source>
</evidence>
<dbReference type="EMBL" id="JABZMK010000013">
    <property type="protein sequence ID" value="MBF1129174.1"/>
    <property type="molecule type" value="Genomic_DNA"/>
</dbReference>
<dbReference type="GO" id="GO:0008360">
    <property type="term" value="P:regulation of cell shape"/>
    <property type="evidence" value="ECO:0007669"/>
    <property type="project" value="UniProtKB-KW"/>
</dbReference>
<gene>
    <name evidence="7" type="primary">murI</name>
    <name evidence="8" type="ORF">HXL70_03900</name>
</gene>
<keyword evidence="4 7" id="KW-0573">Peptidoglycan synthesis</keyword>
<comment type="similarity">
    <text evidence="7">Belongs to the aspartate/glutamate racemases family.</text>
</comment>
<sequence>MDNRPIGIMDSGVGGLTVACVLKEKYPNEKFIFIGDTARNPYGNKSPEEVTFFAEEMKAFLAGKQVKMIIAACNTITFSVPPSFFAGKIPVIGMSLDFPELESVNHLAVIGTPMTIRSHRHRDRLKKDFPLMNVTEIPIDGLAYAIEMGKEESFIYGMINEAVQKAGAESVDAAVLACTHYPLVAGVFRDILPNTLLIDPAERTVKKAMSILADQNGQSEEAGPCLFFFTESTLRAEILVKKMFGRRADIQRVVLSGV</sequence>
<dbReference type="Gene3D" id="3.40.50.1860">
    <property type="match status" value="2"/>
</dbReference>
<name>A0A930B7V9_9FIRM</name>
<comment type="caution">
    <text evidence="8">The sequence shown here is derived from an EMBL/GenBank/DDBJ whole genome shotgun (WGS) entry which is preliminary data.</text>
</comment>
<accession>A0A930B7V9</accession>
<evidence type="ECO:0000256" key="6">
    <source>
        <dbReference type="ARBA" id="ARBA00023316"/>
    </source>
</evidence>
<dbReference type="Pfam" id="PF01177">
    <property type="entry name" value="Asp_Glu_race"/>
    <property type="match status" value="1"/>
</dbReference>
<keyword evidence="6 7" id="KW-0961">Cell wall biogenesis/degradation</keyword>
<feature type="binding site" evidence="7">
    <location>
        <begin position="10"/>
        <end position="11"/>
    </location>
    <ligand>
        <name>substrate</name>
    </ligand>
</feature>
<evidence type="ECO:0000313" key="8">
    <source>
        <dbReference type="EMBL" id="MBF1129174.1"/>
    </source>
</evidence>